<sequence>MRFVKVVSLGLLFSAIAYAQEPLNGQDGSDAKPDAEIGIAEPDLHFLKRMRTFRGPYTDQDDPLLTAKQAKEADRTGVTAAELTCRPPHCSREEALLIVKLATPASSQILAKTPNLGTKQSAFYVDSALTPIFSQELVSKARTKYAASSAKQPVNSLGKPVDLSRWHSLKLPKGTNLDEAIKDLSLDPRIELVESSFERQLKGEPTSKDPGTDFSGLAIAANDPRKAEQWALERTRTEDAWQWLEDNGYPAWGDRNIVVAVIDSGVDYTHEDLAGNMWVNAGEIPDNNIDDDNNSFIDDVYGADVVGSTYDHDGDPQDDNGHGTHVAGIIAAQGNNDIGIIGVAPNSQIMAIKAAQYSGVLTSTDIAEAILYAYQQGADIINMSFGGSGRSVLEEEALAVAFSNAVLIAAAGNQGIYNDTNCGILARPSYPAAHPYVLGVMAEAQFPDDKGAYLARFSNWDCKARNGIEYEVMAPGVDILSTIPGDGYAAWDGTSMAAPVVAGMAALVRTRFEDKSVYSSRFIMGQLGSTGASRKAIAFDDGSSKSYFSADALQSLVNVPSPSLSYLQHYLFDGSDQGASNDDDGIADAGETIEVAIVVKNYWGMADNVEVTLEAQAEGAVAGPDPYVTWDVPTVNYGGVGSFNEDDNGLIYDEGGLITGVRVPFRFTVAENTPNEHIIPMLVTMTANNGLDPDDPESYTTTSRFNLIVQRGRELPSIIGSDAPGTPGGNLDTDGVEDGIVTLDDSALWLVEKPVLVETGAHLRVGPGAILQFGNNQADDVYAEIQRIFLQYNGTFETAGTAENPVTIKPSDLFPQTGAVITRSVDMGGGSSGTATFQYTNLFNPIVDGKSADHVSVTRTILNGDVIYRTGEYRDSSCNPRFNMYDYESQNSGGVTNSRFRRLGQESWGYYDNGVKPVGGCSWSLGASRVASSLIENTMLSGFPTGNSSKVSGTVLLNNNQRWVLGDGSYITKGSDFYLNEPQISDLLVLDTHQFDGKTYALIYSFMENEYGSGVQQINNVDRVAALARALEGELFIPSDDAEISGVQPWLQQVREDMNTASKAGEFTGIDCGTWDEVCERLRDPSVFSMGFIYADGVIKTVTGETPTYENPNNPMSEQFLTDLENANRTDGYLTYYVYCDSLQCMDAYRTGTSLAVVELPHQIDKSQLQIEINDAAVSYSSNTLGGNAVLNQWHDPNIYHWARVRLPSTSTEKTFFNSVIDLSGVYWGDVSEEVIRLGIADYQSDFNKMPVRLQPIRTEPPENAYPFVAKLDVLDADANERPDQRFANEQTVWRVTFNRDMNQEIQPFVTFGPDEPYTDFIVPGDWVDARTWEGRVTISPVATDGYQYVRVAGAVAADDPWLITGDDKRRFRFEVITSGTESLNLQASGGEGYVDLSWNQDDYDTLMGFNIYRSTSQDGNYVRINQTLVGNEDREYRDSNTEPGVQYFYYFTVALDGSESEPSNKASATPIDTVKPVMSHNIISTATFGSTVMVQANVTDNISVQSVTLYYRAIGETNYTSADMVNTSGSTYRASILASATQPPGVEYYIAATDGSSYTYSGRASSPNKITIENNPVVTSVSPSAGSTAGGEVITVSGNNFVDGAKITLGSATCQNVVWASESRLTCTTPASSPNLVAVTVENPDGGTGVLTSAFTFVGNSTTMALPDITASQGQTRDVALTVDPVTGMQSFTAVISWNGDHLQYAGFTKGALVSGWDVVSQLNGTTLTIAGSSSTSVSGSGELVLLEFAVIAEGDVNSVIDLVSAKINEGYIETALVDGSFTMATGFDISGRVRFWDSSRTPIEATVTLDNSLEEVSDAVTGQFQFSGVLDGTHTLNIEKEDGINDSVRGYDASLILSHVVGSATLTGSALAAADVTGNGEISALDASKVLEVAAGLETVPFANQASPWAFEPAERRYDEITSNITNADFTAIFMGDVSGNWGDLSTQSLTGVRLELDSVTREGVATVNVLAAPPVEGAAISSVELTLNTTAGVSLIQASRTPATTNWSEPLVTVGDNAFSTIIYDDVSGAFSTETHVLSLELSLTNGQQAVTSMGGWLNEMQLYSSQAFALKSANDTDGDFVDDDEDAFPSDPSASTDTDGDGLPDDWNPGYTALDSTTGLLVDRDDDNDGYTDKEEEEAGTDSLDAGDQPVSGMGILLIKQAIDAAAARGQ</sequence>
<dbReference type="PROSITE" id="PS51892">
    <property type="entry name" value="SUBTILASE"/>
    <property type="match status" value="1"/>
</dbReference>
<dbReference type="CDD" id="cd14256">
    <property type="entry name" value="Dockerin_I"/>
    <property type="match status" value="1"/>
</dbReference>
<dbReference type="Gene3D" id="2.60.40.680">
    <property type="match status" value="1"/>
</dbReference>
<proteinExistence type="inferred from homology"/>
<dbReference type="PANTHER" id="PTHR43399">
    <property type="entry name" value="SUBTILISIN-RELATED"/>
    <property type="match status" value="1"/>
</dbReference>
<dbReference type="Gene3D" id="1.10.1330.10">
    <property type="entry name" value="Dockerin domain"/>
    <property type="match status" value="1"/>
</dbReference>
<keyword evidence="3 5" id="KW-0378">Hydrolase</keyword>
<dbReference type="InterPro" id="IPR036852">
    <property type="entry name" value="Peptidase_S8/S53_dom_sf"/>
</dbReference>
<dbReference type="SUPFAM" id="SSF52743">
    <property type="entry name" value="Subtilisin-like"/>
    <property type="match status" value="1"/>
</dbReference>
<evidence type="ECO:0000256" key="7">
    <source>
        <dbReference type="SAM" id="MobiDB-lite"/>
    </source>
</evidence>
<dbReference type="Pfam" id="PF00082">
    <property type="entry name" value="Peptidase_S8"/>
    <property type="match status" value="1"/>
</dbReference>
<gene>
    <name evidence="10" type="ORF">E0F26_06050</name>
</gene>
<keyword evidence="2 5" id="KW-0645">Protease</keyword>
<feature type="region of interest" description="Disordered" evidence="7">
    <location>
        <begin position="2080"/>
        <end position="2155"/>
    </location>
</feature>
<evidence type="ECO:0000259" key="9">
    <source>
        <dbReference type="SMART" id="SM00429"/>
    </source>
</evidence>
<dbReference type="PROSITE" id="PS00138">
    <property type="entry name" value="SUBTILASE_SER"/>
    <property type="match status" value="1"/>
</dbReference>
<keyword evidence="11" id="KW-1185">Reference proteome</keyword>
<dbReference type="Gene3D" id="2.60.40.10">
    <property type="entry name" value="Immunoglobulins"/>
    <property type="match status" value="2"/>
</dbReference>
<evidence type="ECO:0000313" key="11">
    <source>
        <dbReference type="Proteomes" id="UP001317963"/>
    </source>
</evidence>
<dbReference type="InterPro" id="IPR023828">
    <property type="entry name" value="Peptidase_S8_Ser-AS"/>
</dbReference>
<dbReference type="InterPro" id="IPR000209">
    <property type="entry name" value="Peptidase_S8/S53_dom"/>
</dbReference>
<evidence type="ECO:0000256" key="4">
    <source>
        <dbReference type="ARBA" id="ARBA00022825"/>
    </source>
</evidence>
<dbReference type="EMBL" id="CP036501">
    <property type="protein sequence ID" value="UZP74328.1"/>
    <property type="molecule type" value="Genomic_DNA"/>
</dbReference>
<dbReference type="GO" id="GO:0008233">
    <property type="term" value="F:peptidase activity"/>
    <property type="evidence" value="ECO:0007669"/>
    <property type="project" value="UniProtKB-KW"/>
</dbReference>
<dbReference type="GO" id="GO:0006508">
    <property type="term" value="P:proteolysis"/>
    <property type="evidence" value="ECO:0007669"/>
    <property type="project" value="UniProtKB-KW"/>
</dbReference>
<dbReference type="InterPro" id="IPR023827">
    <property type="entry name" value="Peptidase_S8_Asp-AS"/>
</dbReference>
<dbReference type="Pfam" id="PF01833">
    <property type="entry name" value="TIG"/>
    <property type="match status" value="1"/>
</dbReference>
<dbReference type="InterPro" id="IPR015500">
    <property type="entry name" value="Peptidase_S8_subtilisin-rel"/>
</dbReference>
<feature type="compositionally biased region" description="Acidic residues" evidence="7">
    <location>
        <begin position="2080"/>
        <end position="2092"/>
    </location>
</feature>
<dbReference type="InterPro" id="IPR008965">
    <property type="entry name" value="CBM2/CBM3_carb-bd_dom_sf"/>
</dbReference>
<comment type="similarity">
    <text evidence="1 5 6">Belongs to the peptidase S8 family.</text>
</comment>
<organism evidence="10 11">
    <name type="scientific">Candidatus Paraluminiphilus aquimaris</name>
    <dbReference type="NCBI Taxonomy" id="2518994"/>
    <lineage>
        <taxon>Bacteria</taxon>
        <taxon>Pseudomonadati</taxon>
        <taxon>Pseudomonadota</taxon>
        <taxon>Gammaproteobacteria</taxon>
        <taxon>Cellvibrionales</taxon>
        <taxon>Halieaceae</taxon>
        <taxon>Candidatus Paraluminiphilus</taxon>
    </lineage>
</organism>
<evidence type="ECO:0000313" key="10">
    <source>
        <dbReference type="EMBL" id="UZP74328.1"/>
    </source>
</evidence>
<accession>A0ABY6Q7T9</accession>
<dbReference type="InterPro" id="IPR036116">
    <property type="entry name" value="FN3_sf"/>
</dbReference>
<dbReference type="CDD" id="cd00102">
    <property type="entry name" value="IPT"/>
    <property type="match status" value="1"/>
</dbReference>
<dbReference type="InterPro" id="IPR051048">
    <property type="entry name" value="Peptidase_S8/S53_subtilisin"/>
</dbReference>
<keyword evidence="4 5" id="KW-0720">Serine protease</keyword>
<dbReference type="SMART" id="SM00429">
    <property type="entry name" value="IPT"/>
    <property type="match status" value="1"/>
</dbReference>
<dbReference type="PRINTS" id="PR00723">
    <property type="entry name" value="SUBTILISIN"/>
</dbReference>
<feature type="domain" description="IPT/TIG" evidence="9">
    <location>
        <begin position="1576"/>
        <end position="1659"/>
    </location>
</feature>
<dbReference type="Gene3D" id="3.40.50.200">
    <property type="entry name" value="Peptidase S8/S53 domain"/>
    <property type="match status" value="1"/>
</dbReference>
<evidence type="ECO:0000256" key="6">
    <source>
        <dbReference type="RuleBase" id="RU003355"/>
    </source>
</evidence>
<dbReference type="InterPro" id="IPR022398">
    <property type="entry name" value="Peptidase_S8_His-AS"/>
</dbReference>
<evidence type="ECO:0000256" key="1">
    <source>
        <dbReference type="ARBA" id="ARBA00011073"/>
    </source>
</evidence>
<feature type="signal peptide" evidence="8">
    <location>
        <begin position="1"/>
        <end position="19"/>
    </location>
</feature>
<dbReference type="InterPro" id="IPR034204">
    <property type="entry name" value="PfSUB1-like_cat_dom"/>
</dbReference>
<protein>
    <submittedName>
        <fullName evidence="10">Serine protease</fullName>
    </submittedName>
</protein>
<dbReference type="PANTHER" id="PTHR43399:SF4">
    <property type="entry name" value="CELL WALL-ASSOCIATED PROTEASE"/>
    <property type="match status" value="1"/>
</dbReference>
<dbReference type="SUPFAM" id="SSF49384">
    <property type="entry name" value="Carbohydrate-binding domain"/>
    <property type="match status" value="1"/>
</dbReference>
<keyword evidence="8" id="KW-0732">Signal</keyword>
<evidence type="ECO:0000256" key="2">
    <source>
        <dbReference type="ARBA" id="ARBA00022670"/>
    </source>
</evidence>
<evidence type="ECO:0000256" key="5">
    <source>
        <dbReference type="PROSITE-ProRule" id="PRU01240"/>
    </source>
</evidence>
<dbReference type="SUPFAM" id="SSF49265">
    <property type="entry name" value="Fibronectin type III"/>
    <property type="match status" value="1"/>
</dbReference>
<feature type="compositionally biased region" description="Acidic residues" evidence="7">
    <location>
        <begin position="2128"/>
        <end position="2144"/>
    </location>
</feature>
<dbReference type="PROSITE" id="PS00137">
    <property type="entry name" value="SUBTILASE_HIS"/>
    <property type="match status" value="1"/>
</dbReference>
<dbReference type="InterPro" id="IPR036439">
    <property type="entry name" value="Dockerin_dom_sf"/>
</dbReference>
<feature type="active site" description="Charge relay system" evidence="5">
    <location>
        <position position="495"/>
    </location>
</feature>
<feature type="chain" id="PRO_5046643881" evidence="8">
    <location>
        <begin position="20"/>
        <end position="2175"/>
    </location>
</feature>
<dbReference type="RefSeq" id="WP_279243144.1">
    <property type="nucleotide sequence ID" value="NZ_CP036501.1"/>
</dbReference>
<reference evidence="10 11" key="1">
    <citation type="submission" date="2019-02" db="EMBL/GenBank/DDBJ databases">
        <title>Halieaceae_genomes.</title>
        <authorList>
            <person name="Li S.-H."/>
        </authorList>
    </citation>
    <scope>NUCLEOTIDE SEQUENCE [LARGE SCALE GENOMIC DNA]</scope>
    <source>
        <strain evidence="10 11">JH123</strain>
    </source>
</reference>
<dbReference type="InterPro" id="IPR014756">
    <property type="entry name" value="Ig_E-set"/>
</dbReference>
<dbReference type="Proteomes" id="UP001317963">
    <property type="component" value="Chromosome"/>
</dbReference>
<name>A0ABY6Q7T9_9GAMM</name>
<feature type="active site" description="Charge relay system" evidence="5">
    <location>
        <position position="322"/>
    </location>
</feature>
<dbReference type="CDD" id="cd07473">
    <property type="entry name" value="Peptidases_S8_Subtilisin_like"/>
    <property type="match status" value="1"/>
</dbReference>
<evidence type="ECO:0000256" key="8">
    <source>
        <dbReference type="SAM" id="SignalP"/>
    </source>
</evidence>
<evidence type="ECO:0000256" key="3">
    <source>
        <dbReference type="ARBA" id="ARBA00022801"/>
    </source>
</evidence>
<dbReference type="InterPro" id="IPR002909">
    <property type="entry name" value="IPT_dom"/>
</dbReference>
<feature type="active site" description="Charge relay system" evidence="5">
    <location>
        <position position="263"/>
    </location>
</feature>
<dbReference type="PROSITE" id="PS00136">
    <property type="entry name" value="SUBTILASE_ASP"/>
    <property type="match status" value="1"/>
</dbReference>
<dbReference type="SUPFAM" id="SSF81296">
    <property type="entry name" value="E set domains"/>
    <property type="match status" value="1"/>
</dbReference>
<dbReference type="InterPro" id="IPR013783">
    <property type="entry name" value="Ig-like_fold"/>
</dbReference>